<dbReference type="Proteomes" id="UP001529510">
    <property type="component" value="Unassembled WGS sequence"/>
</dbReference>
<keyword evidence="2" id="KW-1185">Reference proteome</keyword>
<evidence type="ECO:0000313" key="1">
    <source>
        <dbReference type="EMBL" id="KAL0156813.1"/>
    </source>
</evidence>
<organism evidence="1 2">
    <name type="scientific">Cirrhinus mrigala</name>
    <name type="common">Mrigala</name>
    <dbReference type="NCBI Taxonomy" id="683832"/>
    <lineage>
        <taxon>Eukaryota</taxon>
        <taxon>Metazoa</taxon>
        <taxon>Chordata</taxon>
        <taxon>Craniata</taxon>
        <taxon>Vertebrata</taxon>
        <taxon>Euteleostomi</taxon>
        <taxon>Actinopterygii</taxon>
        <taxon>Neopterygii</taxon>
        <taxon>Teleostei</taxon>
        <taxon>Ostariophysi</taxon>
        <taxon>Cypriniformes</taxon>
        <taxon>Cyprinidae</taxon>
        <taxon>Labeoninae</taxon>
        <taxon>Labeonini</taxon>
        <taxon>Cirrhinus</taxon>
    </lineage>
</organism>
<dbReference type="AlphaFoldDB" id="A0ABD0N946"/>
<dbReference type="EMBL" id="JAMKFB020000024">
    <property type="protein sequence ID" value="KAL0156813.1"/>
    <property type="molecule type" value="Genomic_DNA"/>
</dbReference>
<name>A0ABD0N946_CIRMR</name>
<gene>
    <name evidence="1" type="ORF">M9458_048059</name>
</gene>
<sequence>MLRKAVRARLSQLRAFQTRWKRREGWAATTKTFTPTASLAHPSLRALLRPYPTTDCLSPPMTL</sequence>
<accession>A0ABD0N946</accession>
<proteinExistence type="predicted"/>
<feature type="non-terminal residue" evidence="1">
    <location>
        <position position="63"/>
    </location>
</feature>
<protein>
    <submittedName>
        <fullName evidence="1">Uncharacterized protein</fullName>
    </submittedName>
</protein>
<evidence type="ECO:0000313" key="2">
    <source>
        <dbReference type="Proteomes" id="UP001529510"/>
    </source>
</evidence>
<comment type="caution">
    <text evidence="1">The sequence shown here is derived from an EMBL/GenBank/DDBJ whole genome shotgun (WGS) entry which is preliminary data.</text>
</comment>
<reference evidence="1 2" key="1">
    <citation type="submission" date="2024-05" db="EMBL/GenBank/DDBJ databases">
        <title>Genome sequencing and assembly of Indian major carp, Cirrhinus mrigala (Hamilton, 1822).</title>
        <authorList>
            <person name="Mohindra V."/>
            <person name="Chowdhury L.M."/>
            <person name="Lal K."/>
            <person name="Jena J.K."/>
        </authorList>
    </citation>
    <scope>NUCLEOTIDE SEQUENCE [LARGE SCALE GENOMIC DNA]</scope>
    <source>
        <strain evidence="1">CM1030</strain>
        <tissue evidence="1">Blood</tissue>
    </source>
</reference>